<dbReference type="Gene3D" id="1.10.3630.10">
    <property type="entry name" value="yeast vps74-n-term truncation variant domain like"/>
    <property type="match status" value="1"/>
</dbReference>
<dbReference type="EMBL" id="JAVDYC010000001">
    <property type="protein sequence ID" value="MDR7320213.1"/>
    <property type="molecule type" value="Genomic_DNA"/>
</dbReference>
<dbReference type="GO" id="GO:0070273">
    <property type="term" value="F:phosphatidylinositol-4-phosphate binding"/>
    <property type="evidence" value="ECO:0007669"/>
    <property type="project" value="InterPro"/>
</dbReference>
<organism evidence="5 6">
    <name type="scientific">Catenuloplanes niger</name>
    <dbReference type="NCBI Taxonomy" id="587534"/>
    <lineage>
        <taxon>Bacteria</taxon>
        <taxon>Bacillati</taxon>
        <taxon>Actinomycetota</taxon>
        <taxon>Actinomycetes</taxon>
        <taxon>Micromonosporales</taxon>
        <taxon>Micromonosporaceae</taxon>
        <taxon>Catenuloplanes</taxon>
    </lineage>
</organism>
<dbReference type="GO" id="GO:0012505">
    <property type="term" value="C:endomembrane system"/>
    <property type="evidence" value="ECO:0007669"/>
    <property type="project" value="UniProtKB-ARBA"/>
</dbReference>
<dbReference type="GO" id="GO:0005737">
    <property type="term" value="C:cytoplasm"/>
    <property type="evidence" value="ECO:0007669"/>
    <property type="project" value="UniProtKB-ARBA"/>
</dbReference>
<sequence length="216" mass="22467">MDISLAEALVLLAYRDEDGTTEAGVRGLNHGVAAASLLELMLEGRIAIDGGTVAVSDATPTGRAVPDAVLARIAGAGTSLTPRDWLWTLAREDGHRVVLDRLVDGGVLERRDGRVLLVFPARRYPAPGGVTPPAEADVRARMRAAVDGAGPVDARVAVLCTLVGALGWDRLVFPDVPAAHLQRRLAELRDAPPVAGVVADVEAVVMVAAVLPAATT</sequence>
<dbReference type="Proteomes" id="UP001183629">
    <property type="component" value="Unassembled WGS sequence"/>
</dbReference>
<evidence type="ECO:0008006" key="7">
    <source>
        <dbReference type="Google" id="ProtNLM"/>
    </source>
</evidence>
<keyword evidence="4" id="KW-0472">Membrane</keyword>
<evidence type="ECO:0000256" key="1">
    <source>
        <dbReference type="ARBA" id="ARBA00004255"/>
    </source>
</evidence>
<dbReference type="InterPro" id="IPR008628">
    <property type="entry name" value="GPP34-like"/>
</dbReference>
<evidence type="ECO:0000256" key="2">
    <source>
        <dbReference type="ARBA" id="ARBA00023034"/>
    </source>
</evidence>
<evidence type="ECO:0000313" key="5">
    <source>
        <dbReference type="EMBL" id="MDR7320213.1"/>
    </source>
</evidence>
<keyword evidence="6" id="KW-1185">Reference proteome</keyword>
<keyword evidence="2" id="KW-0333">Golgi apparatus</keyword>
<comment type="subcellular location">
    <subcellularLocation>
        <location evidence="1">Golgi apparatus membrane</location>
        <topology evidence="1">Peripheral membrane protein</topology>
        <orientation evidence="1">Cytoplasmic side</orientation>
    </subcellularLocation>
</comment>
<gene>
    <name evidence="5" type="ORF">J2S44_000463</name>
</gene>
<dbReference type="RefSeq" id="WP_310408583.1">
    <property type="nucleotide sequence ID" value="NZ_JAVDYC010000001.1"/>
</dbReference>
<dbReference type="Pfam" id="PF05719">
    <property type="entry name" value="GPP34"/>
    <property type="match status" value="1"/>
</dbReference>
<protein>
    <recommendedName>
        <fullName evidence="7">GPP34 family phosphoprotein</fullName>
    </recommendedName>
</protein>
<proteinExistence type="predicted"/>
<evidence type="ECO:0000313" key="6">
    <source>
        <dbReference type="Proteomes" id="UP001183629"/>
    </source>
</evidence>
<comment type="caution">
    <text evidence="5">The sequence shown here is derived from an EMBL/GenBank/DDBJ whole genome shotgun (WGS) entry which is preliminary data.</text>
</comment>
<dbReference type="AlphaFoldDB" id="A0AAE3ZL82"/>
<evidence type="ECO:0000256" key="3">
    <source>
        <dbReference type="ARBA" id="ARBA00023121"/>
    </source>
</evidence>
<keyword evidence="3" id="KW-0446">Lipid-binding</keyword>
<evidence type="ECO:0000256" key="4">
    <source>
        <dbReference type="ARBA" id="ARBA00023136"/>
    </source>
</evidence>
<reference evidence="5 6" key="1">
    <citation type="submission" date="2023-07" db="EMBL/GenBank/DDBJ databases">
        <title>Sequencing the genomes of 1000 actinobacteria strains.</title>
        <authorList>
            <person name="Klenk H.-P."/>
        </authorList>
    </citation>
    <scope>NUCLEOTIDE SEQUENCE [LARGE SCALE GENOMIC DNA]</scope>
    <source>
        <strain evidence="5 6">DSM 44711</strain>
    </source>
</reference>
<name>A0AAE3ZL82_9ACTN</name>
<dbReference type="InterPro" id="IPR038261">
    <property type="entry name" value="GPP34-like_sf"/>
</dbReference>
<accession>A0AAE3ZL82</accession>